<keyword evidence="2" id="KW-0645">Protease</keyword>
<evidence type="ECO:0000256" key="6">
    <source>
        <dbReference type="ARBA" id="ARBA00023268"/>
    </source>
</evidence>
<dbReference type="SUPFAM" id="SSF53955">
    <property type="entry name" value="Lysozyme-like"/>
    <property type="match status" value="1"/>
</dbReference>
<evidence type="ECO:0000313" key="12">
    <source>
        <dbReference type="Proteomes" id="UP000034032"/>
    </source>
</evidence>
<keyword evidence="3" id="KW-0328">Glycosyltransferase</keyword>
<dbReference type="PANTHER" id="PTHR32282:SF33">
    <property type="entry name" value="PEPTIDOGLYCAN GLYCOSYLTRANSFERASE"/>
    <property type="match status" value="1"/>
</dbReference>
<dbReference type="GO" id="GO:0008955">
    <property type="term" value="F:peptidoglycan glycosyltransferase activity"/>
    <property type="evidence" value="ECO:0007669"/>
    <property type="project" value="UniProtKB-EC"/>
</dbReference>
<evidence type="ECO:0000256" key="5">
    <source>
        <dbReference type="ARBA" id="ARBA00022801"/>
    </source>
</evidence>
<name>A0A0G1NCE3_9BACT</name>
<dbReference type="PANTHER" id="PTHR32282">
    <property type="entry name" value="BINDING PROTEIN TRANSPEPTIDASE, PUTATIVE-RELATED"/>
    <property type="match status" value="1"/>
</dbReference>
<evidence type="ECO:0000256" key="7">
    <source>
        <dbReference type="ARBA" id="ARBA00044770"/>
    </source>
</evidence>
<dbReference type="EMBL" id="LCJR01000013">
    <property type="protein sequence ID" value="KKT81874.1"/>
    <property type="molecule type" value="Genomic_DNA"/>
</dbReference>
<evidence type="ECO:0000256" key="8">
    <source>
        <dbReference type="ARBA" id="ARBA00049902"/>
    </source>
</evidence>
<dbReference type="Gene3D" id="1.10.3810.10">
    <property type="entry name" value="Biosynthetic peptidoglycan transglycosylase-like"/>
    <property type="match status" value="1"/>
</dbReference>
<dbReference type="InterPro" id="IPR012338">
    <property type="entry name" value="Beta-lactam/transpept-like"/>
</dbReference>
<protein>
    <recommendedName>
        <fullName evidence="7">peptidoglycan glycosyltransferase</fullName>
        <ecNumber evidence="7">2.4.99.28</ecNumber>
    </recommendedName>
</protein>
<dbReference type="PATRIC" id="fig|1619025.3.peg.505"/>
<dbReference type="InterPro" id="IPR023346">
    <property type="entry name" value="Lysozyme-like_dom_sf"/>
</dbReference>
<dbReference type="InterPro" id="IPR001264">
    <property type="entry name" value="Glyco_trans_51"/>
</dbReference>
<evidence type="ECO:0000313" key="11">
    <source>
        <dbReference type="EMBL" id="KKT81874.1"/>
    </source>
</evidence>
<feature type="domain" description="Penicillin-binding protein transpeptidase" evidence="9">
    <location>
        <begin position="346"/>
        <end position="595"/>
    </location>
</feature>
<evidence type="ECO:0000259" key="10">
    <source>
        <dbReference type="Pfam" id="PF00912"/>
    </source>
</evidence>
<dbReference type="AlphaFoldDB" id="A0A0G1NCE3"/>
<reference evidence="11 12" key="1">
    <citation type="journal article" date="2015" name="Nature">
        <title>rRNA introns, odd ribosomes, and small enigmatic genomes across a large radiation of phyla.</title>
        <authorList>
            <person name="Brown C.T."/>
            <person name="Hug L.A."/>
            <person name="Thomas B.C."/>
            <person name="Sharon I."/>
            <person name="Castelle C.J."/>
            <person name="Singh A."/>
            <person name="Wilkins M.J."/>
            <person name="Williams K.H."/>
            <person name="Banfield J.F."/>
        </authorList>
    </citation>
    <scope>NUCLEOTIDE SEQUENCE [LARGE SCALE GENOMIC DNA]</scope>
</reference>
<dbReference type="EC" id="2.4.99.28" evidence="7"/>
<evidence type="ECO:0000256" key="4">
    <source>
        <dbReference type="ARBA" id="ARBA00022679"/>
    </source>
</evidence>
<dbReference type="InterPro" id="IPR050396">
    <property type="entry name" value="Glycosyltr_51/Transpeptidase"/>
</dbReference>
<keyword evidence="1" id="KW-0121">Carboxypeptidase</keyword>
<comment type="caution">
    <text evidence="11">The sequence shown here is derived from an EMBL/GenBank/DDBJ whole genome shotgun (WGS) entry which is preliminary data.</text>
</comment>
<dbReference type="InterPro" id="IPR036950">
    <property type="entry name" value="PBP_transglycosylase"/>
</dbReference>
<accession>A0A0G1NCE3</accession>
<evidence type="ECO:0000256" key="1">
    <source>
        <dbReference type="ARBA" id="ARBA00022645"/>
    </source>
</evidence>
<dbReference type="GO" id="GO:0006508">
    <property type="term" value="P:proteolysis"/>
    <property type="evidence" value="ECO:0007669"/>
    <property type="project" value="UniProtKB-KW"/>
</dbReference>
<evidence type="ECO:0000256" key="3">
    <source>
        <dbReference type="ARBA" id="ARBA00022676"/>
    </source>
</evidence>
<feature type="domain" description="Glycosyl transferase family 51" evidence="10">
    <location>
        <begin position="19"/>
        <end position="251"/>
    </location>
</feature>
<dbReference type="Proteomes" id="UP000034032">
    <property type="component" value="Unassembled WGS sequence"/>
</dbReference>
<dbReference type="Pfam" id="PF00912">
    <property type="entry name" value="Transgly"/>
    <property type="match status" value="1"/>
</dbReference>
<dbReference type="SUPFAM" id="SSF56601">
    <property type="entry name" value="beta-lactamase/transpeptidase-like"/>
    <property type="match status" value="1"/>
</dbReference>
<sequence>SFINFEAPTIGVIYDKDGRVVIELANEYRRIVRPDEIPPIVKQAIISAEDGAFYSHNGIDKWAIGRAFYVDTFHSIKSTVRKGRPNIAFEQGASTITQQIVRLYFLSDTMANERKDVLISDSFLSKALSKVLGPSRTNRLFRKLEEARIAIWLEKELAKPEYFGSKQTAKEEILARYASYAYLKYGRYGVEAASEFYFDKKIGDFGPDDADKAALLAGTIKNPTAYGPSVKPSKLELQRQVNRRNAVLDLMVENGYILKQDVNNFKQRDLPIVIPGRTKTIAPSVVGDIFKELRRHSQNSDDLFNGKIQIYSTANLKIQDIVNHALESGLKAYEDRHPEAKGLIQGCVIVLRNSDGAILAQSGGRQYFKGHPYKYSDLNRVTYSIRQPGSSFKPLDYITAFENGWTLDQPVMDIPVHVAMGNNRPAKTISNYDGKYKGAIPLRVALAESRNAATVWLVRANGGIDQVIDVAKSLGIKTELQPYITTALGASEVNLLELANVYRSIASGSLAEPYMIERITDRTGRLIFSNKRKEPVPVPVKEGVLQLIQEGLRGVVRLPDGTAHSLDNKDFGVAVMGKTGTTNDFKDAWFIGATYGSEGITVGVKIGFDEPSLGYDESGNFGTGPARGLGNKEAGGRAALPVFREIVKKIYDRKLVGPAPAFPEEIEKSIDIYLGKK</sequence>
<feature type="non-terminal residue" evidence="11">
    <location>
        <position position="1"/>
    </location>
</feature>
<keyword evidence="6" id="KW-0511">Multifunctional enzyme</keyword>
<evidence type="ECO:0000259" key="9">
    <source>
        <dbReference type="Pfam" id="PF00905"/>
    </source>
</evidence>
<dbReference type="GO" id="GO:0004180">
    <property type="term" value="F:carboxypeptidase activity"/>
    <property type="evidence" value="ECO:0007669"/>
    <property type="project" value="UniProtKB-KW"/>
</dbReference>
<keyword evidence="4" id="KW-0808">Transferase</keyword>
<keyword evidence="5" id="KW-0378">Hydrolase</keyword>
<evidence type="ECO:0000256" key="2">
    <source>
        <dbReference type="ARBA" id="ARBA00022670"/>
    </source>
</evidence>
<dbReference type="Gene3D" id="3.40.710.10">
    <property type="entry name" value="DD-peptidase/beta-lactamase superfamily"/>
    <property type="match status" value="1"/>
</dbReference>
<dbReference type="Pfam" id="PF00905">
    <property type="entry name" value="Transpeptidase"/>
    <property type="match status" value="1"/>
</dbReference>
<gene>
    <name evidence="11" type="ORF">UW79_C0013G0001</name>
</gene>
<dbReference type="GO" id="GO:0008658">
    <property type="term" value="F:penicillin binding"/>
    <property type="evidence" value="ECO:0007669"/>
    <property type="project" value="InterPro"/>
</dbReference>
<proteinExistence type="predicted"/>
<comment type="catalytic activity">
    <reaction evidence="8">
        <text>[GlcNAc-(1-&gt;4)-Mur2Ac(oyl-L-Ala-gamma-D-Glu-L-Lys-D-Ala-D-Ala)](n)-di-trans,octa-cis-undecaprenyl diphosphate + beta-D-GlcNAc-(1-&gt;4)-Mur2Ac(oyl-L-Ala-gamma-D-Glu-L-Lys-D-Ala-D-Ala)-di-trans,octa-cis-undecaprenyl diphosphate = [GlcNAc-(1-&gt;4)-Mur2Ac(oyl-L-Ala-gamma-D-Glu-L-Lys-D-Ala-D-Ala)](n+1)-di-trans,octa-cis-undecaprenyl diphosphate + di-trans,octa-cis-undecaprenyl diphosphate + H(+)</text>
        <dbReference type="Rhea" id="RHEA:23708"/>
        <dbReference type="Rhea" id="RHEA-COMP:9602"/>
        <dbReference type="Rhea" id="RHEA-COMP:9603"/>
        <dbReference type="ChEBI" id="CHEBI:15378"/>
        <dbReference type="ChEBI" id="CHEBI:58405"/>
        <dbReference type="ChEBI" id="CHEBI:60033"/>
        <dbReference type="ChEBI" id="CHEBI:78435"/>
        <dbReference type="EC" id="2.4.99.28"/>
    </reaction>
</comment>
<organism evidence="11 12">
    <name type="scientific">Candidatus Yanofskybacteria bacterium GW2011_GWA2_44_9</name>
    <dbReference type="NCBI Taxonomy" id="1619025"/>
    <lineage>
        <taxon>Bacteria</taxon>
        <taxon>Candidatus Yanofskyibacteriota</taxon>
    </lineage>
</organism>
<dbReference type="InterPro" id="IPR001460">
    <property type="entry name" value="PCN-bd_Tpept"/>
</dbReference>